<dbReference type="Gene3D" id="3.50.50.60">
    <property type="entry name" value="FAD/NAD(P)-binding domain"/>
    <property type="match status" value="3"/>
</dbReference>
<evidence type="ECO:0000256" key="4">
    <source>
        <dbReference type="SAM" id="MobiDB-lite"/>
    </source>
</evidence>
<evidence type="ECO:0000313" key="6">
    <source>
        <dbReference type="Proteomes" id="UP001459277"/>
    </source>
</evidence>
<dbReference type="EMBL" id="JAZDWU010000003">
    <property type="protein sequence ID" value="KAL0007823.1"/>
    <property type="molecule type" value="Genomic_DNA"/>
</dbReference>
<evidence type="ECO:0008006" key="7">
    <source>
        <dbReference type="Google" id="ProtNLM"/>
    </source>
</evidence>
<protein>
    <recommendedName>
        <fullName evidence="7">Flavin-containing monooxygenase</fullName>
    </recommendedName>
</protein>
<feature type="region of interest" description="Disordered" evidence="4">
    <location>
        <begin position="219"/>
        <end position="244"/>
    </location>
</feature>
<keyword evidence="2" id="KW-0274">FAD</keyword>
<evidence type="ECO:0000256" key="2">
    <source>
        <dbReference type="ARBA" id="ARBA00022827"/>
    </source>
</evidence>
<reference evidence="5 6" key="1">
    <citation type="submission" date="2024-01" db="EMBL/GenBank/DDBJ databases">
        <title>A telomere-to-telomere, gap-free genome of sweet tea (Lithocarpus litseifolius).</title>
        <authorList>
            <person name="Zhou J."/>
        </authorList>
    </citation>
    <scope>NUCLEOTIDE SEQUENCE [LARGE SCALE GENOMIC DNA]</scope>
    <source>
        <strain evidence="5">Zhou-2022a</strain>
        <tissue evidence="5">Leaf</tissue>
    </source>
</reference>
<dbReference type="AlphaFoldDB" id="A0AAW2DDX9"/>
<dbReference type="Pfam" id="PF15054">
    <property type="entry name" value="DUF4535"/>
    <property type="match status" value="1"/>
</dbReference>
<organism evidence="5 6">
    <name type="scientific">Lithocarpus litseifolius</name>
    <dbReference type="NCBI Taxonomy" id="425828"/>
    <lineage>
        <taxon>Eukaryota</taxon>
        <taxon>Viridiplantae</taxon>
        <taxon>Streptophyta</taxon>
        <taxon>Embryophyta</taxon>
        <taxon>Tracheophyta</taxon>
        <taxon>Spermatophyta</taxon>
        <taxon>Magnoliopsida</taxon>
        <taxon>eudicotyledons</taxon>
        <taxon>Gunneridae</taxon>
        <taxon>Pentapetalae</taxon>
        <taxon>rosids</taxon>
        <taxon>fabids</taxon>
        <taxon>Fagales</taxon>
        <taxon>Fagaceae</taxon>
        <taxon>Lithocarpus</taxon>
    </lineage>
</organism>
<sequence length="486" mass="55612">MILQVILGLVELTRFEHDVVRVEQVDGRRNEWIVEWRTRVGQLDLEVFEAVVICNGKHTEPKIATFPAFIGINDIIKRWPNMIVYFGLILNRVLTQQSLGNTQLKCIKLMYFLSFSQGAEICVNNGLGSIFLLGNLNFLQSVVSAVSNWCFCCLKFLQSQIDVSAFSTSELSSIYINQMSMVTRPGVTFVMGTMFGALITRVAMGRCWHHHEGEIRRNRHCPREDLRKKTSASASASASPGEAEEANYNIPNLRNFADSSLVMAKQIEQTYRKPRPIPKTKSEDEDQARVKEKAELSLIDHDPLQSPFLSAQVVVLIGNAASARDMLREISPVAKEVHQAIRGSDVQFKKLENHNNCWQHPMAIPTLLFELQARWVAKVLSGKVALPTEEYMASSVEELYQHMDQTGWPKHHTHKLQQDKFEYENWLVDQLGLPPLEEWREKMFLGVCPTLIPLYGVEYRDTWDVDKWLQEFTSDKLLTLFITMPK</sequence>
<dbReference type="InterPro" id="IPR036188">
    <property type="entry name" value="FAD/NAD-bd_sf"/>
</dbReference>
<dbReference type="SUPFAM" id="SSF51905">
    <property type="entry name" value="FAD/NAD(P)-binding domain"/>
    <property type="match status" value="1"/>
</dbReference>
<dbReference type="Proteomes" id="UP001459277">
    <property type="component" value="Unassembled WGS sequence"/>
</dbReference>
<dbReference type="InterPro" id="IPR050346">
    <property type="entry name" value="FMO-like"/>
</dbReference>
<name>A0AAW2DDX9_9ROSI</name>
<evidence type="ECO:0000256" key="3">
    <source>
        <dbReference type="ARBA" id="ARBA00023002"/>
    </source>
</evidence>
<dbReference type="PANTHER" id="PTHR23023">
    <property type="entry name" value="DIMETHYLANILINE MONOOXYGENASE"/>
    <property type="match status" value="1"/>
</dbReference>
<feature type="compositionally biased region" description="Basic and acidic residues" evidence="4">
    <location>
        <begin position="219"/>
        <end position="228"/>
    </location>
</feature>
<keyword evidence="1" id="KW-0285">Flavoprotein</keyword>
<proteinExistence type="predicted"/>
<comment type="caution">
    <text evidence="5">The sequence shown here is derived from an EMBL/GenBank/DDBJ whole genome shotgun (WGS) entry which is preliminary data.</text>
</comment>
<dbReference type="GO" id="GO:0016491">
    <property type="term" value="F:oxidoreductase activity"/>
    <property type="evidence" value="ECO:0007669"/>
    <property type="project" value="UniProtKB-KW"/>
</dbReference>
<keyword evidence="6" id="KW-1185">Reference proteome</keyword>
<gene>
    <name evidence="5" type="ORF">SO802_009325</name>
</gene>
<evidence type="ECO:0000256" key="1">
    <source>
        <dbReference type="ARBA" id="ARBA00022630"/>
    </source>
</evidence>
<feature type="compositionally biased region" description="Low complexity" evidence="4">
    <location>
        <begin position="231"/>
        <end position="241"/>
    </location>
</feature>
<evidence type="ECO:0000313" key="5">
    <source>
        <dbReference type="EMBL" id="KAL0007823.1"/>
    </source>
</evidence>
<accession>A0AAW2DDX9</accession>
<keyword evidence="3" id="KW-0560">Oxidoreductase</keyword>
<dbReference type="InterPro" id="IPR027854">
    <property type="entry name" value="STMP1"/>
</dbReference>